<keyword evidence="3" id="KW-0997">Cell inner membrane</keyword>
<feature type="transmembrane region" description="Helical" evidence="8">
    <location>
        <begin position="12"/>
        <end position="30"/>
    </location>
</feature>
<feature type="transmembrane region" description="Helical" evidence="8">
    <location>
        <begin position="127"/>
        <end position="147"/>
    </location>
</feature>
<evidence type="ECO:0000256" key="7">
    <source>
        <dbReference type="ARBA" id="ARBA00034125"/>
    </source>
</evidence>
<accession>A0A6I1MRS1</accession>
<dbReference type="GO" id="GO:0015744">
    <property type="term" value="P:succinate transport"/>
    <property type="evidence" value="ECO:0007669"/>
    <property type="project" value="TreeGrafter"/>
</dbReference>
<evidence type="ECO:0000256" key="6">
    <source>
        <dbReference type="ARBA" id="ARBA00023136"/>
    </source>
</evidence>
<keyword evidence="5 8" id="KW-1133">Transmembrane helix</keyword>
<keyword evidence="4 8" id="KW-0812">Transmembrane</keyword>
<protein>
    <recommendedName>
        <fullName evidence="9">Threonine/Serine exporter ThrE domain-containing protein</fullName>
    </recommendedName>
</protein>
<comment type="subcellular location">
    <subcellularLocation>
        <location evidence="1">Cell membrane</location>
        <topology evidence="1">Multi-pass membrane protein</topology>
    </subcellularLocation>
</comment>
<dbReference type="EMBL" id="WHJC01000031">
    <property type="protein sequence ID" value="MPQ42979.1"/>
    <property type="molecule type" value="Genomic_DNA"/>
</dbReference>
<proteinExistence type="inferred from homology"/>
<dbReference type="PANTHER" id="PTHR34390:SF1">
    <property type="entry name" value="SUCCINATE TRANSPORTER SUBUNIT YJJB-RELATED"/>
    <property type="match status" value="1"/>
</dbReference>
<keyword evidence="6 8" id="KW-0472">Membrane</keyword>
<evidence type="ECO:0000259" key="9">
    <source>
        <dbReference type="Pfam" id="PF12821"/>
    </source>
</evidence>
<comment type="caution">
    <text evidence="10">The sequence shown here is derived from an EMBL/GenBank/DDBJ whole genome shotgun (WGS) entry which is preliminary data.</text>
</comment>
<dbReference type="OrthoDB" id="9810047at2"/>
<dbReference type="Proteomes" id="UP000430345">
    <property type="component" value="Unassembled WGS sequence"/>
</dbReference>
<organism evidence="10 11">
    <name type="scientific">Clostridium tarantellae</name>
    <dbReference type="NCBI Taxonomy" id="39493"/>
    <lineage>
        <taxon>Bacteria</taxon>
        <taxon>Bacillati</taxon>
        <taxon>Bacillota</taxon>
        <taxon>Clostridia</taxon>
        <taxon>Eubacteriales</taxon>
        <taxon>Clostridiaceae</taxon>
        <taxon>Clostridium</taxon>
    </lineage>
</organism>
<evidence type="ECO:0000313" key="10">
    <source>
        <dbReference type="EMBL" id="MPQ42979.1"/>
    </source>
</evidence>
<dbReference type="RefSeq" id="WP_152888087.1">
    <property type="nucleotide sequence ID" value="NZ_WHJC01000031.1"/>
</dbReference>
<evidence type="ECO:0000313" key="11">
    <source>
        <dbReference type="Proteomes" id="UP000430345"/>
    </source>
</evidence>
<name>A0A6I1MRS1_9CLOT</name>
<dbReference type="InterPro" id="IPR024528">
    <property type="entry name" value="ThrE_2"/>
</dbReference>
<evidence type="ECO:0000256" key="2">
    <source>
        <dbReference type="ARBA" id="ARBA00022475"/>
    </source>
</evidence>
<keyword evidence="2" id="KW-1003">Cell membrane</keyword>
<feature type="transmembrane region" description="Helical" evidence="8">
    <location>
        <begin position="37"/>
        <end position="56"/>
    </location>
</feature>
<evidence type="ECO:0000256" key="3">
    <source>
        <dbReference type="ARBA" id="ARBA00022519"/>
    </source>
</evidence>
<evidence type="ECO:0000256" key="4">
    <source>
        <dbReference type="ARBA" id="ARBA00022692"/>
    </source>
</evidence>
<gene>
    <name evidence="10" type="ORF">GBZ86_04305</name>
</gene>
<dbReference type="PANTHER" id="PTHR34390">
    <property type="entry name" value="UPF0442 PROTEIN YJJB-RELATED"/>
    <property type="match status" value="1"/>
</dbReference>
<dbReference type="Pfam" id="PF12821">
    <property type="entry name" value="ThrE_2"/>
    <property type="match status" value="1"/>
</dbReference>
<dbReference type="AlphaFoldDB" id="A0A6I1MRS1"/>
<comment type="similarity">
    <text evidence="7">Belongs to the ThrE exporter (TC 2.A.79) family.</text>
</comment>
<evidence type="ECO:0000256" key="1">
    <source>
        <dbReference type="ARBA" id="ARBA00004651"/>
    </source>
</evidence>
<sequence>MDKLYGRYLTVLLNEILSSFIATLGFGILFNIKGKNLIFASFGGTLGWIVYKITLSYGLNEIPAMFISSIIFSIYSEICARFLKTPVTTLVICALIPLVPGGGMYYTMYEAIQGNIIASLNKALTTISAAGALALGVIFVSTITRLINSARKKYYFKSKRLNY</sequence>
<dbReference type="GO" id="GO:0005886">
    <property type="term" value="C:plasma membrane"/>
    <property type="evidence" value="ECO:0007669"/>
    <property type="project" value="UniProtKB-SubCell"/>
</dbReference>
<feature type="transmembrane region" description="Helical" evidence="8">
    <location>
        <begin position="62"/>
        <end position="80"/>
    </location>
</feature>
<dbReference type="InterPro" id="IPR050539">
    <property type="entry name" value="ThrE_Dicarb/AminoAcid_Exp"/>
</dbReference>
<evidence type="ECO:0000256" key="5">
    <source>
        <dbReference type="ARBA" id="ARBA00022989"/>
    </source>
</evidence>
<keyword evidence="11" id="KW-1185">Reference proteome</keyword>
<evidence type="ECO:0000256" key="8">
    <source>
        <dbReference type="SAM" id="Phobius"/>
    </source>
</evidence>
<reference evidence="10 11" key="1">
    <citation type="submission" date="2019-10" db="EMBL/GenBank/DDBJ databases">
        <title>The Genome Sequence of Clostridium tarantellae Isolated from Fish Brain.</title>
        <authorList>
            <person name="Bano L."/>
            <person name="Kiel M."/>
            <person name="Sales G."/>
            <person name="Doxey A.C."/>
            <person name="Mansfield M.J."/>
            <person name="Schiavone M."/>
            <person name="Rossetto O."/>
            <person name="Pirazzini M."/>
            <person name="Dobrindt U."/>
            <person name="Montecucco C."/>
        </authorList>
    </citation>
    <scope>NUCLEOTIDE SEQUENCE [LARGE SCALE GENOMIC DNA]</scope>
    <source>
        <strain evidence="10 11">DSM 3997</strain>
    </source>
</reference>
<feature type="domain" description="Threonine/Serine exporter ThrE" evidence="9">
    <location>
        <begin position="16"/>
        <end position="143"/>
    </location>
</feature>
<feature type="transmembrane region" description="Helical" evidence="8">
    <location>
        <begin position="87"/>
        <end position="107"/>
    </location>
</feature>